<evidence type="ECO:0000256" key="2">
    <source>
        <dbReference type="ARBA" id="ARBA00022692"/>
    </source>
</evidence>
<proteinExistence type="predicted"/>
<keyword evidence="3 5" id="KW-1133">Transmembrane helix</keyword>
<comment type="subcellular location">
    <subcellularLocation>
        <location evidence="1">Membrane</location>
        <topology evidence="1">Single-pass membrane protein</topology>
    </subcellularLocation>
</comment>
<reference evidence="7" key="1">
    <citation type="journal article" date="2020" name="mSystems">
        <title>Genome- and Community-Level Interaction Insights into Carbon Utilization and Element Cycling Functions of Hydrothermarchaeota in Hydrothermal Sediment.</title>
        <authorList>
            <person name="Zhou Z."/>
            <person name="Liu Y."/>
            <person name="Xu W."/>
            <person name="Pan J."/>
            <person name="Luo Z.H."/>
            <person name="Li M."/>
        </authorList>
    </citation>
    <scope>NUCLEOTIDE SEQUENCE [LARGE SCALE GENOMIC DNA]</scope>
    <source>
        <strain evidence="7">HyVt-493</strain>
    </source>
</reference>
<name>A0A7V2SYN4_LEUMU</name>
<evidence type="ECO:0000256" key="3">
    <source>
        <dbReference type="ARBA" id="ARBA00022989"/>
    </source>
</evidence>
<evidence type="ECO:0000256" key="4">
    <source>
        <dbReference type="ARBA" id="ARBA00023136"/>
    </source>
</evidence>
<dbReference type="GO" id="GO:0009306">
    <property type="term" value="P:protein secretion"/>
    <property type="evidence" value="ECO:0007669"/>
    <property type="project" value="InterPro"/>
</dbReference>
<dbReference type="GO" id="GO:0005886">
    <property type="term" value="C:plasma membrane"/>
    <property type="evidence" value="ECO:0007669"/>
    <property type="project" value="InterPro"/>
</dbReference>
<evidence type="ECO:0000313" key="7">
    <source>
        <dbReference type="EMBL" id="HFC91932.1"/>
    </source>
</evidence>
<gene>
    <name evidence="7" type="ORF">ENJ51_03890</name>
</gene>
<feature type="domain" description="Translocation and assembly module TamB C-terminal" evidence="6">
    <location>
        <begin position="1885"/>
        <end position="2220"/>
    </location>
</feature>
<evidence type="ECO:0000256" key="1">
    <source>
        <dbReference type="ARBA" id="ARBA00004167"/>
    </source>
</evidence>
<dbReference type="PANTHER" id="PTHR36985:SF1">
    <property type="entry name" value="TRANSLOCATION AND ASSEMBLY MODULE SUBUNIT TAMB"/>
    <property type="match status" value="1"/>
</dbReference>
<keyword evidence="2 5" id="KW-0812">Transmembrane</keyword>
<dbReference type="InterPro" id="IPR007452">
    <property type="entry name" value="TamB_C"/>
</dbReference>
<comment type="caution">
    <text evidence="7">The sequence shown here is derived from an EMBL/GenBank/DDBJ whole genome shotgun (WGS) entry which is preliminary data.</text>
</comment>
<dbReference type="PANTHER" id="PTHR36985">
    <property type="entry name" value="TRANSLOCATION AND ASSEMBLY MODULE SUBUNIT TAMB"/>
    <property type="match status" value="1"/>
</dbReference>
<protein>
    <recommendedName>
        <fullName evidence="6">Translocation and assembly module TamB C-terminal domain-containing protein</fullName>
    </recommendedName>
</protein>
<dbReference type="Proteomes" id="UP000885750">
    <property type="component" value="Unassembled WGS sequence"/>
</dbReference>
<feature type="transmembrane region" description="Helical" evidence="5">
    <location>
        <begin position="12"/>
        <end position="31"/>
    </location>
</feature>
<dbReference type="EMBL" id="DRMS01000154">
    <property type="protein sequence ID" value="HFC91932.1"/>
    <property type="molecule type" value="Genomic_DNA"/>
</dbReference>
<sequence length="2222" mass="241114">MRKSLSQHLFSPLAIIQIVILSVLIVLALVLTTPLGPALIEKIANTTFTPLEIKGFRGSFLTNLNIASLKWEDPATTVELEQIKIEKPRYNIGKNQLNSATVSANRLVIRLPKSDNTPSEKITSLPDFALPVDIKTNALAIESFEVIRENEVIFQIKDIVLTKLTIEQGKLNAEALAAQLIIIGAPLDMKLQGFAMNMNQPHEMQGRGTADFKHPKIGKADANFEVGGTLVNYEFKLTGNLQNKQFSPQTLQLEGAGDYDQVAFSSIQTHSLEGDLTGKAEVKWSPELLWLFDGKLQQVKLAKHLPEWPAEFDATVSYQGGYKNNSLYGALDLKNLDGLLKGKKISAQGKLQHKDQQLTLDTVQADLGQNKIKASGKASPPFDLSWDIDATDLSQLLPDASLDLAGKLTAKGTLKGSLEQPLLNANINAENLRYKKYKLGSANFIAASKQGIYSLRGDLDQLDLDQQKITDAKLDASGTIENHQLKLAFTHTDGNVKLEAQGGWKAPQWKGSLQQLLLDTKQVSKWKLQQPVQISASKDQLKTSQFCLSNRSAHTCSTVQWSAKAGVNVEGDLKQTPLALLNPFLPKDIVLKGSANGRYKVKQQGDKIVADVALQLPAGLVSYGKGKNKQRLDYQSLTLKAILDGQKITANGKLLLKNKGKLSADATIVLAKTGDHHQIDAKGKLTRIPLMIARPWLPKEVKLNGSANGRFKLKQQNGKAVGDVALQLPASSVIMGEGKLQQRIDYKSLTVKALINGQKITAKTKLILKNKGELEANANIVLASGGGKLQIEAKGKLKRIPLLMAKPWLPKDIKLKGSASGNFNLKQKKGKAVGDVALQLPASSVIMGEGKLQQRIDYKSLTLKAIINGQKITANTKLMLKNRGELEANANIVLASGGGKLQIEAKGKLKRIPLLMAKPWLPKDIKLKGSASGNFNLKQKKGKAVGDVALQLPASSVVMGKGKLQQRIDYKSLTLKAIINGQKITANTKLMLKNRGELEANANIVLASGGGKLQIEAKGKLKRIPLVMAKPWLPKDIKLKGSASGNFNLKQKKGKAVGDVALQFPASSVVMGEGKLQQRIDYKSLTLKAIINGQKITANTKLMLKNRGELEANANIMLAGGEGKLQIEAKGKLKRIPLLMAKPWLPKEIKLNGSANGSFNLKQKNGKPVGDVVLQLPASSVVIGEGKLQQHIDYKLLTVKALINGQKITANTKLILKNRGELEANATILLASRGTDHQIEAKGKFKRIPLAMAKPWLPKGIQLNGNANGGFKLKQKNGKPVGKVSLLLPASSVLVGEGRQKQRIGYRSLTVNALINGQKITANSKLILKNNGELIANASILLAKNGHHRINAKGKLSRIPLVMVKPWLPKEIQLSGNASGHFDLKQQNGKAVGDVSLRLPASTVIVGSGRNKQRIDYQSLALNAQINGQKISANTKLLLKNRGKLTADATILLAKSGNHHRINVKGELNRIPLAMAKPWLPKDLQLSGMANGRFNLKPQNGKLVGDALLQLPASSVVVGQGRDRQRIDYKTATLKALLNGNKITANTKLVLKNNAELNAVATINLADKKNPLKINGKGKLSRMPLAMLQPWMPATIQLKGSANGQFNIKQLNGKPVGEISLRLPASSLFVGEGKAKEKIDYRSLTLKALVNGNKITANTRLLLQNKGELSADATILLDSKGNHHQIDARGKLNRIPLAMAKPWLPETLTLNGVANGGFKLKQARGKTTGKLIIQLPRSSLSIMDDTGSVTKFDYQNAFVKAAINNKIVTANAKMQLNEHGNFIADAKILLGKNSHAHRIQGTASFDIPQLHWLQSFVPQTTRLYGKASSKVSFKGRLIAPKITGQMTLQDASLKLPKVGTHLRHINLTVRVNDANRAIINGSLVSGQGKATLTGYVSLKDPKKLNAEMRLRGSNLQFVNTHEVVGVMNPDITIKMNPKTVDIFGKIHIPTAKITLNAIPESSIDESEDVIVIGEKKADGNFSAVKIRPNIIVSLGNEVKFQGFGLDTKLGGSIRVTHNHQVIVAQGSIKINEGRYQAYGQNLTINNGRLVFNGPPTHIGMDIKAIRKVDDINAGIHLTGTLRKPKTKLFSSPSLSESNILSYLLTGHSMDEITGSQTALLMQAVRSMNVTGGDGLERSIGNSLGLDDLSIIPKDDLKKSELRLGKKLGSKLYVRYIVGIFDAAQKIALEYKVNKYLNLEAQVEAKEGANAQSLDLIYQVETD</sequence>
<accession>A0A7V2SYN4</accession>
<keyword evidence="4 5" id="KW-0472">Membrane</keyword>
<dbReference type="Pfam" id="PF04357">
    <property type="entry name" value="TamB"/>
    <property type="match status" value="1"/>
</dbReference>
<organism evidence="7">
    <name type="scientific">Leucothrix mucor</name>
    <dbReference type="NCBI Taxonomy" id="45248"/>
    <lineage>
        <taxon>Bacteria</taxon>
        <taxon>Pseudomonadati</taxon>
        <taxon>Pseudomonadota</taxon>
        <taxon>Gammaproteobacteria</taxon>
        <taxon>Thiotrichales</taxon>
        <taxon>Thiotrichaceae</taxon>
        <taxon>Leucothrix</taxon>
    </lineage>
</organism>
<evidence type="ECO:0000259" key="6">
    <source>
        <dbReference type="Pfam" id="PF04357"/>
    </source>
</evidence>
<evidence type="ECO:0000256" key="5">
    <source>
        <dbReference type="SAM" id="Phobius"/>
    </source>
</evidence>